<dbReference type="RefSeq" id="WP_063628854.1">
    <property type="nucleotide sequence ID" value="NZ_BSTI01000004.1"/>
</dbReference>
<keyword evidence="4" id="KW-1185">Reference proteome</keyword>
<protein>
    <submittedName>
        <fullName evidence="3">Uncharacterized protein</fullName>
    </submittedName>
</protein>
<gene>
    <name evidence="3" type="ORF">Atai01_19820</name>
</gene>
<accession>A0A9W6VBU0</accession>
<organism evidence="3 4">
    <name type="scientific">Amycolatopsis taiwanensis</name>
    <dbReference type="NCBI Taxonomy" id="342230"/>
    <lineage>
        <taxon>Bacteria</taxon>
        <taxon>Bacillati</taxon>
        <taxon>Actinomycetota</taxon>
        <taxon>Actinomycetes</taxon>
        <taxon>Pseudonocardiales</taxon>
        <taxon>Pseudonocardiaceae</taxon>
        <taxon>Amycolatopsis</taxon>
    </lineage>
</organism>
<name>A0A9W6VBU0_9PSEU</name>
<evidence type="ECO:0000256" key="1">
    <source>
        <dbReference type="SAM" id="MobiDB-lite"/>
    </source>
</evidence>
<proteinExistence type="predicted"/>
<keyword evidence="2" id="KW-0812">Transmembrane</keyword>
<comment type="caution">
    <text evidence="3">The sequence shown here is derived from an EMBL/GenBank/DDBJ whole genome shotgun (WGS) entry which is preliminary data.</text>
</comment>
<reference evidence="3" key="1">
    <citation type="submission" date="2023-03" db="EMBL/GenBank/DDBJ databases">
        <title>Amycolatopsis taiwanensis NBRC 103393.</title>
        <authorList>
            <person name="Ichikawa N."/>
            <person name="Sato H."/>
            <person name="Tonouchi N."/>
        </authorList>
    </citation>
    <scope>NUCLEOTIDE SEQUENCE</scope>
    <source>
        <strain evidence="3">NBRC 103393</strain>
    </source>
</reference>
<evidence type="ECO:0000313" key="3">
    <source>
        <dbReference type="EMBL" id="GLY65363.1"/>
    </source>
</evidence>
<dbReference type="EMBL" id="BSTI01000004">
    <property type="protein sequence ID" value="GLY65363.1"/>
    <property type="molecule type" value="Genomic_DNA"/>
</dbReference>
<keyword evidence="2" id="KW-1133">Transmembrane helix</keyword>
<evidence type="ECO:0000256" key="2">
    <source>
        <dbReference type="SAM" id="Phobius"/>
    </source>
</evidence>
<evidence type="ECO:0000313" key="4">
    <source>
        <dbReference type="Proteomes" id="UP001165136"/>
    </source>
</evidence>
<sequence>MTVSADKTRPVPSPRTEASDSGKDSGARAAAERVISGHSTNIELLGLRLQLPSPEGLAFVAGLGVLAAFGILDWPVAAVIAIGHGLAHSHRGRVLRDFGEALEQA</sequence>
<dbReference type="AlphaFoldDB" id="A0A9W6VBU0"/>
<feature type="compositionally biased region" description="Basic and acidic residues" evidence="1">
    <location>
        <begin position="17"/>
        <end position="26"/>
    </location>
</feature>
<dbReference type="Proteomes" id="UP001165136">
    <property type="component" value="Unassembled WGS sequence"/>
</dbReference>
<keyword evidence="2" id="KW-0472">Membrane</keyword>
<feature type="region of interest" description="Disordered" evidence="1">
    <location>
        <begin position="1"/>
        <end position="30"/>
    </location>
</feature>
<feature type="transmembrane region" description="Helical" evidence="2">
    <location>
        <begin position="57"/>
        <end position="83"/>
    </location>
</feature>